<reference evidence="1 2" key="1">
    <citation type="submission" date="2024-02" db="EMBL/GenBank/DDBJ databases">
        <authorList>
            <person name="Chen Y."/>
            <person name="Shah S."/>
            <person name="Dougan E. K."/>
            <person name="Thang M."/>
            <person name="Chan C."/>
        </authorList>
    </citation>
    <scope>NUCLEOTIDE SEQUENCE [LARGE SCALE GENOMIC DNA]</scope>
</reference>
<organism evidence="1 2">
    <name type="scientific">Durusdinium trenchii</name>
    <dbReference type="NCBI Taxonomy" id="1381693"/>
    <lineage>
        <taxon>Eukaryota</taxon>
        <taxon>Sar</taxon>
        <taxon>Alveolata</taxon>
        <taxon>Dinophyceae</taxon>
        <taxon>Suessiales</taxon>
        <taxon>Symbiodiniaceae</taxon>
        <taxon>Durusdinium</taxon>
    </lineage>
</organism>
<gene>
    <name evidence="1" type="ORF">SCF082_LOCUS28983</name>
</gene>
<comment type="caution">
    <text evidence="1">The sequence shown here is derived from an EMBL/GenBank/DDBJ whole genome shotgun (WGS) entry which is preliminary data.</text>
</comment>
<name>A0ABP0MNN6_9DINO</name>
<sequence>MRRYAGSYAPGLLSSPTRELALFLYSAEPPTPVTDWSGGFSLGNALTSFASGFWGQSFGVKLGSKKVEIMGGRDVEAQAEIEVAGKKETLRYKAELMPLSASRMSEEVVSLKLPEPIGNQDLPLELRRSILVTYLDEEMMIVRDESGVAEVLVKELSAVAPKMVPEEQVEVTNMSNTSSTVAKDVISEEDRALLDAAESEAS</sequence>
<dbReference type="Proteomes" id="UP001642464">
    <property type="component" value="Unassembled WGS sequence"/>
</dbReference>
<keyword evidence="2" id="KW-1185">Reference proteome</keyword>
<protein>
    <submittedName>
        <fullName evidence="1">Chloroplastic</fullName>
    </submittedName>
</protein>
<dbReference type="EMBL" id="CAXAMM010023113">
    <property type="protein sequence ID" value="CAK9053110.1"/>
    <property type="molecule type" value="Genomic_DNA"/>
</dbReference>
<evidence type="ECO:0000313" key="1">
    <source>
        <dbReference type="EMBL" id="CAK9053110.1"/>
    </source>
</evidence>
<proteinExistence type="predicted"/>
<accession>A0ABP0MNN6</accession>
<evidence type="ECO:0000313" key="2">
    <source>
        <dbReference type="Proteomes" id="UP001642464"/>
    </source>
</evidence>